<protein>
    <submittedName>
        <fullName evidence="2">Putative nucleic acid-binding protein, contains PIN domain</fullName>
    </submittedName>
</protein>
<sequence>MDNFVTDTQALVKFMMGKKVINDSSHAAYLSADKGKTVIIIPAVVLMEMLYLFEKNRIDAGLLQAEELFKSQNYQFEPLSFDILKVAAEIDDIPELHDRLIAATAKYLSLQIITNDPDIRASRHVTVLE</sequence>
<comment type="caution">
    <text evidence="2">The sequence shown here is derived from an EMBL/GenBank/DDBJ whole genome shotgun (WGS) entry which is preliminary data.</text>
</comment>
<dbReference type="EMBL" id="MTKQ01000151">
    <property type="protein sequence ID" value="RWX47710.1"/>
    <property type="molecule type" value="Genomic_DNA"/>
</dbReference>
<dbReference type="InterPro" id="IPR029060">
    <property type="entry name" value="PIN-like_dom_sf"/>
</dbReference>
<evidence type="ECO:0000313" key="5">
    <source>
        <dbReference type="Proteomes" id="UP000288892"/>
    </source>
</evidence>
<accession>A0A3S3UDK4</accession>
<gene>
    <name evidence="2" type="ORF">VT99_11514</name>
    <name evidence="3" type="ORF">VU01_12402</name>
</gene>
<proteinExistence type="predicted"/>
<dbReference type="AlphaFoldDB" id="A0A3S3UDK4"/>
<evidence type="ECO:0000313" key="3">
    <source>
        <dbReference type="EMBL" id="RWX50964.1"/>
    </source>
</evidence>
<reference evidence="4 5" key="1">
    <citation type="submission" date="2017-01" db="EMBL/GenBank/DDBJ databases">
        <title>The cable genome- insights into the physiology and evolution of filamentous bacteria capable of sulfide oxidation via long distance electron transfer.</title>
        <authorList>
            <person name="Schreiber L."/>
            <person name="Bjerg J.T."/>
            <person name="Boggild A."/>
            <person name="Van De Vossenberg J."/>
            <person name="Meysman F."/>
            <person name="Nielsen L.P."/>
            <person name="Schramm A."/>
            <person name="Kjeldsen K.U."/>
        </authorList>
    </citation>
    <scope>NUCLEOTIDE SEQUENCE [LARGE SCALE GENOMIC DNA]</scope>
    <source>
        <strain evidence="2">A2</strain>
        <strain evidence="3">A5</strain>
    </source>
</reference>
<dbReference type="Pfam" id="PF01850">
    <property type="entry name" value="PIN"/>
    <property type="match status" value="1"/>
</dbReference>
<evidence type="ECO:0000259" key="1">
    <source>
        <dbReference type="Pfam" id="PF01850"/>
    </source>
</evidence>
<dbReference type="EMBL" id="MTKS01000240">
    <property type="protein sequence ID" value="RWX50964.1"/>
    <property type="molecule type" value="Genomic_DNA"/>
</dbReference>
<keyword evidence="5" id="KW-1185">Reference proteome</keyword>
<evidence type="ECO:0000313" key="4">
    <source>
        <dbReference type="Proteomes" id="UP000286862"/>
    </source>
</evidence>
<dbReference type="Proteomes" id="UP000288892">
    <property type="component" value="Unassembled WGS sequence"/>
</dbReference>
<dbReference type="Proteomes" id="UP000286862">
    <property type="component" value="Unassembled WGS sequence"/>
</dbReference>
<evidence type="ECO:0000313" key="2">
    <source>
        <dbReference type="EMBL" id="RWX47710.1"/>
    </source>
</evidence>
<dbReference type="SUPFAM" id="SSF88723">
    <property type="entry name" value="PIN domain-like"/>
    <property type="match status" value="1"/>
</dbReference>
<name>A0A3S3UDK4_9BACT</name>
<dbReference type="Gene3D" id="3.40.50.1010">
    <property type="entry name" value="5'-nuclease"/>
    <property type="match status" value="1"/>
</dbReference>
<dbReference type="InterPro" id="IPR002716">
    <property type="entry name" value="PIN_dom"/>
</dbReference>
<feature type="domain" description="PIN" evidence="1">
    <location>
        <begin position="5"/>
        <end position="120"/>
    </location>
</feature>
<organism evidence="2 4">
    <name type="scientific">Candidatus Electrothrix marina</name>
    <dbReference type="NCBI Taxonomy" id="1859130"/>
    <lineage>
        <taxon>Bacteria</taxon>
        <taxon>Pseudomonadati</taxon>
        <taxon>Thermodesulfobacteriota</taxon>
        <taxon>Desulfobulbia</taxon>
        <taxon>Desulfobulbales</taxon>
        <taxon>Desulfobulbaceae</taxon>
        <taxon>Candidatus Electrothrix</taxon>
    </lineage>
</organism>